<feature type="compositionally biased region" description="Basic residues" evidence="1">
    <location>
        <begin position="269"/>
        <end position="280"/>
    </location>
</feature>
<keyword evidence="3" id="KW-1185">Reference proteome</keyword>
<reference evidence="2 3" key="1">
    <citation type="submission" date="2015-09" db="EMBL/GenBank/DDBJ databases">
        <title>Trachymyrmex zeteki WGS genome.</title>
        <authorList>
            <person name="Nygaard S."/>
            <person name="Hu H."/>
            <person name="Boomsma J."/>
            <person name="Zhang G."/>
        </authorList>
    </citation>
    <scope>NUCLEOTIDE SEQUENCE [LARGE SCALE GENOMIC DNA]</scope>
    <source>
        <strain evidence="2">Tzet28-1</strain>
        <tissue evidence="2">Whole body</tissue>
    </source>
</reference>
<feature type="non-terminal residue" evidence="2">
    <location>
        <position position="1"/>
    </location>
</feature>
<dbReference type="AlphaFoldDB" id="A0A151XJW2"/>
<feature type="region of interest" description="Disordered" evidence="1">
    <location>
        <begin position="245"/>
        <end position="290"/>
    </location>
</feature>
<name>A0A151XJW2_9HYME</name>
<organism evidence="2 3">
    <name type="scientific">Mycetomoellerius zeteki</name>
    <dbReference type="NCBI Taxonomy" id="64791"/>
    <lineage>
        <taxon>Eukaryota</taxon>
        <taxon>Metazoa</taxon>
        <taxon>Ecdysozoa</taxon>
        <taxon>Arthropoda</taxon>
        <taxon>Hexapoda</taxon>
        <taxon>Insecta</taxon>
        <taxon>Pterygota</taxon>
        <taxon>Neoptera</taxon>
        <taxon>Endopterygota</taxon>
        <taxon>Hymenoptera</taxon>
        <taxon>Apocrita</taxon>
        <taxon>Aculeata</taxon>
        <taxon>Formicoidea</taxon>
        <taxon>Formicidae</taxon>
        <taxon>Myrmicinae</taxon>
        <taxon>Mycetomoellerius</taxon>
    </lineage>
</organism>
<evidence type="ECO:0000313" key="3">
    <source>
        <dbReference type="Proteomes" id="UP000075809"/>
    </source>
</evidence>
<gene>
    <name evidence="2" type="ORF">ALC60_00379</name>
</gene>
<evidence type="ECO:0000256" key="1">
    <source>
        <dbReference type="SAM" id="MobiDB-lite"/>
    </source>
</evidence>
<accession>A0A151XJW2</accession>
<protein>
    <recommendedName>
        <fullName evidence="4">Gag-like protein</fullName>
    </recommendedName>
</protein>
<sequence>GIGEGTPSRRQRSGPACSKLGSRRGSVVSVGNLSRSTSTASMASVGGESRKRPIGAVPRLRAATSAAVTITCADASLYAEMVTKARSSISLKDLGIEDLKPRRAVTGALIWEIGGPEKNAKADLLAEKLSAVLADRDDVKVSRPAKSAEIRVTGLDDSATSTEVAEELAKLGECPPQEIKVRDIRRAPNGLFTAWVRCPVVAAKRLVATPRVRVGWSTCLALLPARGLQCYRCLVGMLFPVRGHQPRGQPMPRKGRLPRVPGTRPPLKAPHRRRRLHGSRRKEEEEGGLEAQRPLLGIRILYGGGSSGGESNAVGCRRRGDEGGDGAEYG</sequence>
<proteinExistence type="predicted"/>
<feature type="region of interest" description="Disordered" evidence="1">
    <location>
        <begin position="304"/>
        <end position="330"/>
    </location>
</feature>
<dbReference type="Proteomes" id="UP000075809">
    <property type="component" value="Unassembled WGS sequence"/>
</dbReference>
<evidence type="ECO:0000313" key="2">
    <source>
        <dbReference type="EMBL" id="KYQ60568.1"/>
    </source>
</evidence>
<evidence type="ECO:0008006" key="4">
    <source>
        <dbReference type="Google" id="ProtNLM"/>
    </source>
</evidence>
<feature type="compositionally biased region" description="Polar residues" evidence="1">
    <location>
        <begin position="29"/>
        <end position="42"/>
    </location>
</feature>
<feature type="region of interest" description="Disordered" evidence="1">
    <location>
        <begin position="1"/>
        <end position="51"/>
    </location>
</feature>
<dbReference type="EMBL" id="KQ982064">
    <property type="protein sequence ID" value="KYQ60568.1"/>
    <property type="molecule type" value="Genomic_DNA"/>
</dbReference>